<keyword evidence="3" id="KW-1185">Reference proteome</keyword>
<organism evidence="2 3">
    <name type="scientific">Populus trichocarpa</name>
    <name type="common">Western balsam poplar</name>
    <name type="synonym">Populus balsamifera subsp. trichocarpa</name>
    <dbReference type="NCBI Taxonomy" id="3694"/>
    <lineage>
        <taxon>Eukaryota</taxon>
        <taxon>Viridiplantae</taxon>
        <taxon>Streptophyta</taxon>
        <taxon>Embryophyta</taxon>
        <taxon>Tracheophyta</taxon>
        <taxon>Spermatophyta</taxon>
        <taxon>Magnoliopsida</taxon>
        <taxon>eudicotyledons</taxon>
        <taxon>Gunneridae</taxon>
        <taxon>Pentapetalae</taxon>
        <taxon>rosids</taxon>
        <taxon>fabids</taxon>
        <taxon>Malpighiales</taxon>
        <taxon>Salicaceae</taxon>
        <taxon>Saliceae</taxon>
        <taxon>Populus</taxon>
    </lineage>
</organism>
<accession>A0A2K1ZDN6</accession>
<proteinExistence type="predicted"/>
<sequence length="151" mass="16410">MATLCLHSLLFDLFLILEGINLLGSVSFEGHNYTSPDITLRIDGTRLIMRIIAYLIPKRCSVMVKDSRSAQQVSSSSQGVHLFFERVSGVSIVGGALDAKGSSLWGFKAKCNNCPAGATFSGKNSTLWPWRPGLESQQPHPVQYGAFQGCC</sequence>
<feature type="signal peptide" evidence="1">
    <location>
        <begin position="1"/>
        <end position="19"/>
    </location>
</feature>
<protein>
    <submittedName>
        <fullName evidence="2">Uncharacterized protein</fullName>
    </submittedName>
</protein>
<keyword evidence="1" id="KW-0732">Signal</keyword>
<dbReference type="EMBL" id="CM009297">
    <property type="protein sequence ID" value="PNT23388.1"/>
    <property type="molecule type" value="Genomic_DNA"/>
</dbReference>
<dbReference type="AlphaFoldDB" id="A0A2K1ZDN6"/>
<dbReference type="InParanoid" id="A0A2K1ZDN6"/>
<gene>
    <name evidence="2" type="ORF">POPTR_008G079000</name>
</gene>
<evidence type="ECO:0000256" key="1">
    <source>
        <dbReference type="SAM" id="SignalP"/>
    </source>
</evidence>
<reference evidence="2 3" key="1">
    <citation type="journal article" date="2006" name="Science">
        <title>The genome of black cottonwood, Populus trichocarpa (Torr. &amp; Gray).</title>
        <authorList>
            <person name="Tuskan G.A."/>
            <person name="Difazio S."/>
            <person name="Jansson S."/>
            <person name="Bohlmann J."/>
            <person name="Grigoriev I."/>
            <person name="Hellsten U."/>
            <person name="Putnam N."/>
            <person name="Ralph S."/>
            <person name="Rombauts S."/>
            <person name="Salamov A."/>
            <person name="Schein J."/>
            <person name="Sterck L."/>
            <person name="Aerts A."/>
            <person name="Bhalerao R.R."/>
            <person name="Bhalerao R.P."/>
            <person name="Blaudez D."/>
            <person name="Boerjan W."/>
            <person name="Brun A."/>
            <person name="Brunner A."/>
            <person name="Busov V."/>
            <person name="Campbell M."/>
            <person name="Carlson J."/>
            <person name="Chalot M."/>
            <person name="Chapman J."/>
            <person name="Chen G.L."/>
            <person name="Cooper D."/>
            <person name="Coutinho P.M."/>
            <person name="Couturier J."/>
            <person name="Covert S."/>
            <person name="Cronk Q."/>
            <person name="Cunningham R."/>
            <person name="Davis J."/>
            <person name="Degroeve S."/>
            <person name="Dejardin A."/>
            <person name="Depamphilis C."/>
            <person name="Detter J."/>
            <person name="Dirks B."/>
            <person name="Dubchak I."/>
            <person name="Duplessis S."/>
            <person name="Ehlting J."/>
            <person name="Ellis B."/>
            <person name="Gendler K."/>
            <person name="Goodstein D."/>
            <person name="Gribskov M."/>
            <person name="Grimwood J."/>
            <person name="Groover A."/>
            <person name="Gunter L."/>
            <person name="Hamberger B."/>
            <person name="Heinze B."/>
            <person name="Helariutta Y."/>
            <person name="Henrissat B."/>
            <person name="Holligan D."/>
            <person name="Holt R."/>
            <person name="Huang W."/>
            <person name="Islam-Faridi N."/>
            <person name="Jones S."/>
            <person name="Jones-Rhoades M."/>
            <person name="Jorgensen R."/>
            <person name="Joshi C."/>
            <person name="Kangasjarvi J."/>
            <person name="Karlsson J."/>
            <person name="Kelleher C."/>
            <person name="Kirkpatrick R."/>
            <person name="Kirst M."/>
            <person name="Kohler A."/>
            <person name="Kalluri U."/>
            <person name="Larimer F."/>
            <person name="Leebens-Mack J."/>
            <person name="Leple J.C."/>
            <person name="Locascio P."/>
            <person name="Lou Y."/>
            <person name="Lucas S."/>
            <person name="Martin F."/>
            <person name="Montanini B."/>
            <person name="Napoli C."/>
            <person name="Nelson D.R."/>
            <person name="Nelson C."/>
            <person name="Nieminen K."/>
            <person name="Nilsson O."/>
            <person name="Pereda V."/>
            <person name="Peter G."/>
            <person name="Philippe R."/>
            <person name="Pilate G."/>
            <person name="Poliakov A."/>
            <person name="Razumovskaya J."/>
            <person name="Richardson P."/>
            <person name="Rinaldi C."/>
            <person name="Ritland K."/>
            <person name="Rouze P."/>
            <person name="Ryaboy D."/>
            <person name="Schmutz J."/>
            <person name="Schrader J."/>
            <person name="Segerman B."/>
            <person name="Shin H."/>
            <person name="Siddiqui A."/>
            <person name="Sterky F."/>
            <person name="Terry A."/>
            <person name="Tsai C.J."/>
            <person name="Uberbacher E."/>
            <person name="Unneberg P."/>
            <person name="Vahala J."/>
            <person name="Wall K."/>
            <person name="Wessler S."/>
            <person name="Yang G."/>
            <person name="Yin T."/>
            <person name="Douglas C."/>
            <person name="Marra M."/>
            <person name="Sandberg G."/>
            <person name="Van de Peer Y."/>
            <person name="Rokhsar D."/>
        </authorList>
    </citation>
    <scope>NUCLEOTIDE SEQUENCE [LARGE SCALE GENOMIC DNA]</scope>
    <source>
        <strain evidence="3">cv. Nisqually</strain>
    </source>
</reference>
<evidence type="ECO:0000313" key="3">
    <source>
        <dbReference type="Proteomes" id="UP000006729"/>
    </source>
</evidence>
<evidence type="ECO:0000313" key="2">
    <source>
        <dbReference type="EMBL" id="PNT23388.1"/>
    </source>
</evidence>
<name>A0A2K1ZDN6_POPTR</name>
<feature type="chain" id="PRO_5014428764" evidence="1">
    <location>
        <begin position="20"/>
        <end position="151"/>
    </location>
</feature>
<dbReference type="Proteomes" id="UP000006729">
    <property type="component" value="Chromosome 8"/>
</dbReference>